<protein>
    <submittedName>
        <fullName evidence="2">Uncharacterized protein</fullName>
    </submittedName>
</protein>
<dbReference type="EMBL" id="MU004236">
    <property type="protein sequence ID" value="KAF2668486.1"/>
    <property type="molecule type" value="Genomic_DNA"/>
</dbReference>
<dbReference type="PANTHER" id="PTHR39474:SF1">
    <property type="entry name" value="FUNGAL SPECIFIC TRANSCRIPTION FACTOR"/>
    <property type="match status" value="1"/>
</dbReference>
<evidence type="ECO:0000313" key="2">
    <source>
        <dbReference type="EMBL" id="KAF2668486.1"/>
    </source>
</evidence>
<dbReference type="AlphaFoldDB" id="A0A6A6UA59"/>
<accession>A0A6A6UA59</accession>
<feature type="compositionally biased region" description="Low complexity" evidence="1">
    <location>
        <begin position="28"/>
        <end position="54"/>
    </location>
</feature>
<sequence length="134" mass="14554">MLLRRILGRNAFRGVTSKNLRHLYRNMATQSTTTASESRSSSNSPPSLASQQAADIKLSLPAPGEGPQSIDVSGDGSTVSLDHLGPVVVNQDGTLSRISNWDAMSEIEKKNTLRILGKRNLLRLKALKEKEGEN</sequence>
<keyword evidence="3" id="KW-1185">Reference proteome</keyword>
<feature type="region of interest" description="Disordered" evidence="1">
    <location>
        <begin position="28"/>
        <end position="77"/>
    </location>
</feature>
<reference evidence="2" key="1">
    <citation type="journal article" date="2020" name="Stud. Mycol.">
        <title>101 Dothideomycetes genomes: a test case for predicting lifestyles and emergence of pathogens.</title>
        <authorList>
            <person name="Haridas S."/>
            <person name="Albert R."/>
            <person name="Binder M."/>
            <person name="Bloem J."/>
            <person name="Labutti K."/>
            <person name="Salamov A."/>
            <person name="Andreopoulos B."/>
            <person name="Baker S."/>
            <person name="Barry K."/>
            <person name="Bills G."/>
            <person name="Bluhm B."/>
            <person name="Cannon C."/>
            <person name="Castanera R."/>
            <person name="Culley D."/>
            <person name="Daum C."/>
            <person name="Ezra D."/>
            <person name="Gonzalez J."/>
            <person name="Henrissat B."/>
            <person name="Kuo A."/>
            <person name="Liang C."/>
            <person name="Lipzen A."/>
            <person name="Lutzoni F."/>
            <person name="Magnuson J."/>
            <person name="Mondo S."/>
            <person name="Nolan M."/>
            <person name="Ohm R."/>
            <person name="Pangilinan J."/>
            <person name="Park H.-J."/>
            <person name="Ramirez L."/>
            <person name="Alfaro M."/>
            <person name="Sun H."/>
            <person name="Tritt A."/>
            <person name="Yoshinaga Y."/>
            <person name="Zwiers L.-H."/>
            <person name="Turgeon B."/>
            <person name="Goodwin S."/>
            <person name="Spatafora J."/>
            <person name="Crous P."/>
            <person name="Grigoriev I."/>
        </authorList>
    </citation>
    <scope>NUCLEOTIDE SEQUENCE</scope>
    <source>
        <strain evidence="2">CBS 115976</strain>
    </source>
</reference>
<evidence type="ECO:0000256" key="1">
    <source>
        <dbReference type="SAM" id="MobiDB-lite"/>
    </source>
</evidence>
<proteinExistence type="predicted"/>
<gene>
    <name evidence="2" type="ORF">BT63DRAFT_278408</name>
</gene>
<dbReference type="Proteomes" id="UP000799302">
    <property type="component" value="Unassembled WGS sequence"/>
</dbReference>
<dbReference type="OrthoDB" id="4590138at2759"/>
<evidence type="ECO:0000313" key="3">
    <source>
        <dbReference type="Proteomes" id="UP000799302"/>
    </source>
</evidence>
<dbReference type="PANTHER" id="PTHR39474">
    <property type="entry name" value="UNNAMED PRODUCT"/>
    <property type="match status" value="1"/>
</dbReference>
<organism evidence="2 3">
    <name type="scientific">Microthyrium microscopicum</name>
    <dbReference type="NCBI Taxonomy" id="703497"/>
    <lineage>
        <taxon>Eukaryota</taxon>
        <taxon>Fungi</taxon>
        <taxon>Dikarya</taxon>
        <taxon>Ascomycota</taxon>
        <taxon>Pezizomycotina</taxon>
        <taxon>Dothideomycetes</taxon>
        <taxon>Dothideomycetes incertae sedis</taxon>
        <taxon>Microthyriales</taxon>
        <taxon>Microthyriaceae</taxon>
        <taxon>Microthyrium</taxon>
    </lineage>
</organism>
<name>A0A6A6UA59_9PEZI</name>